<dbReference type="PROSITE" id="PS51257">
    <property type="entry name" value="PROKAR_LIPOPROTEIN"/>
    <property type="match status" value="1"/>
</dbReference>
<evidence type="ECO:0000256" key="1">
    <source>
        <dbReference type="SAM" id="SignalP"/>
    </source>
</evidence>
<name>A0ABX2ATF8_9BACT</name>
<keyword evidence="3" id="KW-1185">Reference proteome</keyword>
<dbReference type="GeneID" id="82156674"/>
<feature type="chain" id="PRO_5045893260" evidence="1">
    <location>
        <begin position="27"/>
        <end position="326"/>
    </location>
</feature>
<dbReference type="InterPro" id="IPR032286">
    <property type="entry name" value="DUF4837"/>
</dbReference>
<keyword evidence="1" id="KW-0732">Signal</keyword>
<protein>
    <submittedName>
        <fullName evidence="2">DUF4837 family protein</fullName>
    </submittedName>
</protein>
<comment type="caution">
    <text evidence="2">The sequence shown here is derived from an EMBL/GenBank/DDBJ whole genome shotgun (WGS) entry which is preliminary data.</text>
</comment>
<organism evidence="2 3">
    <name type="scientific">Xylanibacter rodentium</name>
    <dbReference type="NCBI Taxonomy" id="2736289"/>
    <lineage>
        <taxon>Bacteria</taxon>
        <taxon>Pseudomonadati</taxon>
        <taxon>Bacteroidota</taxon>
        <taxon>Bacteroidia</taxon>
        <taxon>Bacteroidales</taxon>
        <taxon>Prevotellaceae</taxon>
        <taxon>Xylanibacter</taxon>
    </lineage>
</organism>
<feature type="signal peptide" evidence="1">
    <location>
        <begin position="1"/>
        <end position="26"/>
    </location>
</feature>
<dbReference type="Proteomes" id="UP001193734">
    <property type="component" value="Unassembled WGS sequence"/>
</dbReference>
<dbReference type="Pfam" id="PF16125">
    <property type="entry name" value="DUF4837"/>
    <property type="match status" value="1"/>
</dbReference>
<dbReference type="RefSeq" id="WP_172175748.1">
    <property type="nucleotide sequence ID" value="NZ_CASGKG010000019.1"/>
</dbReference>
<reference evidence="2 3" key="1">
    <citation type="submission" date="2020-05" db="EMBL/GenBank/DDBJ databases">
        <title>Distinct polysaccharide utilization as determinants for interspecies competition between intestinal Prevotella spp.</title>
        <authorList>
            <person name="Galvez E.J.C."/>
            <person name="Iljazovic A."/>
            <person name="Strowig T."/>
        </authorList>
    </citation>
    <scope>NUCLEOTIDE SEQUENCE [LARGE SCALE GENOMIC DNA]</scope>
    <source>
        <strain evidence="2 3">PROD</strain>
    </source>
</reference>
<evidence type="ECO:0000313" key="3">
    <source>
        <dbReference type="Proteomes" id="UP001193734"/>
    </source>
</evidence>
<sequence length="326" mass="36332">MMHKTLQPICNAALLLCWLIVMTACTDDGALLPKSGGKPYEVVVTGNTEEAVRAVSTLLGALTVAGLPQREPTFDISQTTKGIGQATKYARSIINVNIDPEMTGKTRMSHRLDVYAKPQIVINICSPSARQLTTDIRSRQDDIKGIIDRFELEAGITRLSRHRNIKAEKAVKKMFGDVQIWIPEELTAMKKGHDFIWLSDNGKSAMRNICIYTYAYDNVTLPEGAARKRDSVMRKNIPGETAQMFMTTVHSPAPTARTTQHNGRRTMELRGQWVMKGDIMGGPFISRCLIDSTKQRITVAEAFVYAPGTAKRNIIKQLEAVLYTFK</sequence>
<gene>
    <name evidence="2" type="ORF">HPS55_02735</name>
</gene>
<accession>A0ABX2ATF8</accession>
<dbReference type="EMBL" id="JABKKE010000003">
    <property type="protein sequence ID" value="NPE13253.1"/>
    <property type="molecule type" value="Genomic_DNA"/>
</dbReference>
<evidence type="ECO:0000313" key="2">
    <source>
        <dbReference type="EMBL" id="NPE13253.1"/>
    </source>
</evidence>
<proteinExistence type="predicted"/>